<reference evidence="1" key="1">
    <citation type="submission" date="2024-06" db="EMBL/GenBank/DDBJ databases">
        <authorList>
            <person name="Coelho C."/>
            <person name="Bento M."/>
            <person name="Garcia E."/>
            <person name="Camelo A."/>
            <person name="Brandao I."/>
            <person name="Espirito Santo C."/>
            <person name="Trovao J."/>
            <person name="Verissimo A."/>
            <person name="Costa J."/>
            <person name="Tiago I."/>
        </authorList>
    </citation>
    <scope>NUCLEOTIDE SEQUENCE</scope>
    <source>
        <strain evidence="1">KWT182</strain>
    </source>
</reference>
<gene>
    <name evidence="1" type="ORF">ABK905_03095</name>
</gene>
<evidence type="ECO:0000313" key="1">
    <source>
        <dbReference type="EMBL" id="XBS70272.1"/>
    </source>
</evidence>
<accession>A0AAU7QC94</accession>
<dbReference type="PROSITE" id="PS51257">
    <property type="entry name" value="PROKAR_LIPOPROTEIN"/>
    <property type="match status" value="1"/>
</dbReference>
<protein>
    <recommendedName>
        <fullName evidence="2">Lipoprotein</fullName>
    </recommendedName>
</protein>
<dbReference type="EMBL" id="CP157947">
    <property type="protein sequence ID" value="XBS70272.1"/>
    <property type="molecule type" value="Genomic_DNA"/>
</dbReference>
<dbReference type="AlphaFoldDB" id="A0AAU7QC94"/>
<name>A0AAU7QC94_9GAMM</name>
<organism evidence="1">
    <name type="scientific">Acerihabitans sp. KWT182</name>
    <dbReference type="NCBI Taxonomy" id="3157919"/>
    <lineage>
        <taxon>Bacteria</taxon>
        <taxon>Pseudomonadati</taxon>
        <taxon>Pseudomonadota</taxon>
        <taxon>Gammaproteobacteria</taxon>
        <taxon>Enterobacterales</taxon>
        <taxon>Pectobacteriaceae</taxon>
        <taxon>Acerihabitans</taxon>
    </lineage>
</organism>
<evidence type="ECO:0008006" key="2">
    <source>
        <dbReference type="Google" id="ProtNLM"/>
    </source>
</evidence>
<proteinExistence type="predicted"/>
<sequence>MRRILTYLGIIMLSAALSGCFWPGPWGGRGHDGGGYHRHY</sequence>